<evidence type="ECO:0000313" key="2">
    <source>
        <dbReference type="EMBL" id="KAF2770252.1"/>
    </source>
</evidence>
<accession>A0A6G1LCE0</accession>
<keyword evidence="1" id="KW-0732">Signal</keyword>
<proteinExistence type="predicted"/>
<gene>
    <name evidence="2" type="ORF">EJ03DRAFT_326646</name>
</gene>
<protein>
    <submittedName>
        <fullName evidence="2">Uncharacterized protein</fullName>
    </submittedName>
</protein>
<sequence length="87" mass="9053">MQFLTILALAGTALAQPYATGFGICPDATLNSCCKPQEGGNGNTIAAFCRVDDKTLVTVCNADEERKCCPKDGKTAIAICTPPETSP</sequence>
<dbReference type="AlphaFoldDB" id="A0A6G1LCE0"/>
<name>A0A6G1LCE0_9PEZI</name>
<reference evidence="2" key="1">
    <citation type="journal article" date="2020" name="Stud. Mycol.">
        <title>101 Dothideomycetes genomes: a test case for predicting lifestyles and emergence of pathogens.</title>
        <authorList>
            <person name="Haridas S."/>
            <person name="Albert R."/>
            <person name="Binder M."/>
            <person name="Bloem J."/>
            <person name="Labutti K."/>
            <person name="Salamov A."/>
            <person name="Andreopoulos B."/>
            <person name="Baker S."/>
            <person name="Barry K."/>
            <person name="Bills G."/>
            <person name="Bluhm B."/>
            <person name="Cannon C."/>
            <person name="Castanera R."/>
            <person name="Culley D."/>
            <person name="Daum C."/>
            <person name="Ezra D."/>
            <person name="Gonzalez J."/>
            <person name="Henrissat B."/>
            <person name="Kuo A."/>
            <person name="Liang C."/>
            <person name="Lipzen A."/>
            <person name="Lutzoni F."/>
            <person name="Magnuson J."/>
            <person name="Mondo S."/>
            <person name="Nolan M."/>
            <person name="Ohm R."/>
            <person name="Pangilinan J."/>
            <person name="Park H.-J."/>
            <person name="Ramirez L."/>
            <person name="Alfaro M."/>
            <person name="Sun H."/>
            <person name="Tritt A."/>
            <person name="Yoshinaga Y."/>
            <person name="Zwiers L.-H."/>
            <person name="Turgeon B."/>
            <person name="Goodwin S."/>
            <person name="Spatafora J."/>
            <person name="Crous P."/>
            <person name="Grigoriev I."/>
        </authorList>
    </citation>
    <scope>NUCLEOTIDE SEQUENCE</scope>
    <source>
        <strain evidence="2">CBS 116005</strain>
    </source>
</reference>
<feature type="signal peptide" evidence="1">
    <location>
        <begin position="1"/>
        <end position="15"/>
    </location>
</feature>
<evidence type="ECO:0000313" key="3">
    <source>
        <dbReference type="Proteomes" id="UP000799436"/>
    </source>
</evidence>
<dbReference type="OrthoDB" id="10539702at2759"/>
<evidence type="ECO:0000256" key="1">
    <source>
        <dbReference type="SAM" id="SignalP"/>
    </source>
</evidence>
<dbReference type="Proteomes" id="UP000799436">
    <property type="component" value="Unassembled WGS sequence"/>
</dbReference>
<keyword evidence="3" id="KW-1185">Reference proteome</keyword>
<dbReference type="EMBL" id="ML995827">
    <property type="protein sequence ID" value="KAF2770252.1"/>
    <property type="molecule type" value="Genomic_DNA"/>
</dbReference>
<organism evidence="2 3">
    <name type="scientific">Teratosphaeria nubilosa</name>
    <dbReference type="NCBI Taxonomy" id="161662"/>
    <lineage>
        <taxon>Eukaryota</taxon>
        <taxon>Fungi</taxon>
        <taxon>Dikarya</taxon>
        <taxon>Ascomycota</taxon>
        <taxon>Pezizomycotina</taxon>
        <taxon>Dothideomycetes</taxon>
        <taxon>Dothideomycetidae</taxon>
        <taxon>Mycosphaerellales</taxon>
        <taxon>Teratosphaeriaceae</taxon>
        <taxon>Teratosphaeria</taxon>
    </lineage>
</organism>
<feature type="chain" id="PRO_5026343398" evidence="1">
    <location>
        <begin position="16"/>
        <end position="87"/>
    </location>
</feature>